<evidence type="ECO:0000313" key="1">
    <source>
        <dbReference type="EMBL" id="KZT12296.1"/>
    </source>
</evidence>
<dbReference type="AlphaFoldDB" id="A0A165HWW5"/>
<proteinExistence type="predicted"/>
<organism evidence="1 2">
    <name type="scientific">Laetiporus sulphureus 93-53</name>
    <dbReference type="NCBI Taxonomy" id="1314785"/>
    <lineage>
        <taxon>Eukaryota</taxon>
        <taxon>Fungi</taxon>
        <taxon>Dikarya</taxon>
        <taxon>Basidiomycota</taxon>
        <taxon>Agaricomycotina</taxon>
        <taxon>Agaricomycetes</taxon>
        <taxon>Polyporales</taxon>
        <taxon>Laetiporus</taxon>
    </lineage>
</organism>
<evidence type="ECO:0000313" key="2">
    <source>
        <dbReference type="Proteomes" id="UP000076871"/>
    </source>
</evidence>
<name>A0A165HWW5_9APHY</name>
<accession>A0A165HWW5</accession>
<dbReference type="RefSeq" id="XP_040769944.1">
    <property type="nucleotide sequence ID" value="XM_040901444.1"/>
</dbReference>
<protein>
    <submittedName>
        <fullName evidence="1">Uncharacterized protein</fullName>
    </submittedName>
</protein>
<dbReference type="GeneID" id="63818476"/>
<keyword evidence="2" id="KW-1185">Reference proteome</keyword>
<reference evidence="1 2" key="1">
    <citation type="journal article" date="2016" name="Mol. Biol. Evol.">
        <title>Comparative Genomics of Early-Diverging Mushroom-Forming Fungi Provides Insights into the Origins of Lignocellulose Decay Capabilities.</title>
        <authorList>
            <person name="Nagy L.G."/>
            <person name="Riley R."/>
            <person name="Tritt A."/>
            <person name="Adam C."/>
            <person name="Daum C."/>
            <person name="Floudas D."/>
            <person name="Sun H."/>
            <person name="Yadav J.S."/>
            <person name="Pangilinan J."/>
            <person name="Larsson K.H."/>
            <person name="Matsuura K."/>
            <person name="Barry K."/>
            <person name="Labutti K."/>
            <person name="Kuo R."/>
            <person name="Ohm R.A."/>
            <person name="Bhattacharya S.S."/>
            <person name="Shirouzu T."/>
            <person name="Yoshinaga Y."/>
            <person name="Martin F.M."/>
            <person name="Grigoriev I.V."/>
            <person name="Hibbett D.S."/>
        </authorList>
    </citation>
    <scope>NUCLEOTIDE SEQUENCE [LARGE SCALE GENOMIC DNA]</scope>
    <source>
        <strain evidence="1 2">93-53</strain>
    </source>
</reference>
<dbReference type="InParanoid" id="A0A165HWW5"/>
<dbReference type="Proteomes" id="UP000076871">
    <property type="component" value="Unassembled WGS sequence"/>
</dbReference>
<gene>
    <name evidence="1" type="ORF">LAESUDRAFT_174126</name>
</gene>
<sequence length="367" mass="41234">MPRFLRSFLHIRCWRLSSPPITITPTMHNQQKFILINLDKQEVIDWNLLLPEVLFGRQKIKLLVGLLAKPPPVEERALASILTDLRTRHGADRETSPDDADLLIDGLSQAILQNSDDALRAALTTFCKRSVIDVLHTRVSSLSPLGSFGTWQGDRIICLGDKTTAEDLPLRIFTEEEQQKLTSPPICYPEGFRSSLLCNFRNVRAREDFIEYYPDDGKSACALHTALPPSAKVILNFAYRPSFSRPVVEQGATEPVWVLCNISKLLYVRVNAIAALSNSATEGPKVHGRIGLEHLLVLQILWASDCSVKAMHRNIHQGPWVGDRFAFTTMDRIGEYANSDWTDWSTEAVLLVRNIWGHVLPVALPVP</sequence>
<dbReference type="OrthoDB" id="2588098at2759"/>
<dbReference type="EMBL" id="KV427606">
    <property type="protein sequence ID" value="KZT12296.1"/>
    <property type="molecule type" value="Genomic_DNA"/>
</dbReference>